<dbReference type="GO" id="GO:0005524">
    <property type="term" value="F:ATP binding"/>
    <property type="evidence" value="ECO:0007669"/>
    <property type="project" value="UniProtKB-KW"/>
</dbReference>
<dbReference type="InterPro" id="IPR003661">
    <property type="entry name" value="HisK_dim/P_dom"/>
</dbReference>
<reference evidence="13 14" key="1">
    <citation type="submission" date="2018-09" db="EMBL/GenBank/DDBJ databases">
        <title>Paenibacillus aracenensis nov. sp. isolated from a cave in southern Spain.</title>
        <authorList>
            <person name="Jurado V."/>
            <person name="Gutierrez-Patricio S."/>
            <person name="Gonzalez-Pimentel J.L."/>
            <person name="Miller A.Z."/>
            <person name="Laiz L."/>
            <person name="Saiz-Jimenez C."/>
        </authorList>
    </citation>
    <scope>NUCLEOTIDE SEQUENCE [LARGE SCALE GENOMIC DNA]</scope>
    <source>
        <strain evidence="13 14">JCM 19203</strain>
    </source>
</reference>
<dbReference type="RefSeq" id="WP_120112798.1">
    <property type="nucleotide sequence ID" value="NZ_QXQB01000004.1"/>
</dbReference>
<evidence type="ECO:0000256" key="1">
    <source>
        <dbReference type="ARBA" id="ARBA00000085"/>
    </source>
</evidence>
<keyword evidence="9" id="KW-0902">Two-component regulatory system</keyword>
<evidence type="ECO:0000256" key="8">
    <source>
        <dbReference type="ARBA" id="ARBA00022840"/>
    </source>
</evidence>
<comment type="caution">
    <text evidence="13">The sequence shown here is derived from an EMBL/GenBank/DDBJ whole genome shotgun (WGS) entry which is preliminary data.</text>
</comment>
<evidence type="ECO:0000256" key="5">
    <source>
        <dbReference type="ARBA" id="ARBA00022679"/>
    </source>
</evidence>
<dbReference type="PANTHER" id="PTHR45453">
    <property type="entry name" value="PHOSPHATE REGULON SENSOR PROTEIN PHOR"/>
    <property type="match status" value="1"/>
</dbReference>
<comment type="catalytic activity">
    <reaction evidence="1">
        <text>ATP + protein L-histidine = ADP + protein N-phospho-L-histidine.</text>
        <dbReference type="EC" id="2.7.13.3"/>
    </reaction>
</comment>
<dbReference type="InterPro" id="IPR036890">
    <property type="entry name" value="HATPase_C_sf"/>
</dbReference>
<dbReference type="GO" id="GO:0004721">
    <property type="term" value="F:phosphoprotein phosphatase activity"/>
    <property type="evidence" value="ECO:0007669"/>
    <property type="project" value="TreeGrafter"/>
</dbReference>
<dbReference type="GO" id="GO:0005886">
    <property type="term" value="C:plasma membrane"/>
    <property type="evidence" value="ECO:0007669"/>
    <property type="project" value="UniProtKB-SubCell"/>
</dbReference>
<protein>
    <recommendedName>
        <fullName evidence="3">histidine kinase</fullName>
        <ecNumber evidence="3">2.7.13.3</ecNumber>
    </recommendedName>
</protein>
<keyword evidence="11" id="KW-0812">Transmembrane</keyword>
<keyword evidence="14" id="KW-1185">Reference proteome</keyword>
<dbReference type="Gene3D" id="1.10.287.130">
    <property type="match status" value="1"/>
</dbReference>
<keyword evidence="8" id="KW-0067">ATP-binding</keyword>
<keyword evidence="4" id="KW-0597">Phosphoprotein</keyword>
<dbReference type="SMART" id="SM00388">
    <property type="entry name" value="HisKA"/>
    <property type="match status" value="1"/>
</dbReference>
<evidence type="ECO:0000256" key="4">
    <source>
        <dbReference type="ARBA" id="ARBA00022553"/>
    </source>
</evidence>
<dbReference type="EC" id="2.7.13.3" evidence="3"/>
<evidence type="ECO:0000256" key="9">
    <source>
        <dbReference type="ARBA" id="ARBA00023012"/>
    </source>
</evidence>
<comment type="subcellular location">
    <subcellularLocation>
        <location evidence="2">Cell membrane</location>
        <topology evidence="2">Multi-pass membrane protein</topology>
    </subcellularLocation>
</comment>
<dbReference type="EMBL" id="QXQB01000004">
    <property type="protein sequence ID" value="RJX37979.1"/>
    <property type="molecule type" value="Genomic_DNA"/>
</dbReference>
<dbReference type="OrthoDB" id="9813151at2"/>
<dbReference type="InterPro" id="IPR004358">
    <property type="entry name" value="Sig_transdc_His_kin-like_C"/>
</dbReference>
<proteinExistence type="predicted"/>
<dbReference type="SUPFAM" id="SSF47384">
    <property type="entry name" value="Homodimeric domain of signal transducing histidine kinase"/>
    <property type="match status" value="1"/>
</dbReference>
<dbReference type="CDD" id="cd00082">
    <property type="entry name" value="HisKA"/>
    <property type="match status" value="1"/>
</dbReference>
<dbReference type="AlphaFoldDB" id="A0A3A6PIA6"/>
<gene>
    <name evidence="13" type="ORF">D3P09_18025</name>
</gene>
<evidence type="ECO:0000313" key="13">
    <source>
        <dbReference type="EMBL" id="RJX37979.1"/>
    </source>
</evidence>
<dbReference type="CDD" id="cd00075">
    <property type="entry name" value="HATPase"/>
    <property type="match status" value="1"/>
</dbReference>
<keyword evidence="10 11" id="KW-0472">Membrane</keyword>
<dbReference type="PANTHER" id="PTHR45453:SF1">
    <property type="entry name" value="PHOSPHATE REGULON SENSOR PROTEIN PHOR"/>
    <property type="match status" value="1"/>
</dbReference>
<accession>A0A3A6PIA6</accession>
<keyword evidence="7 13" id="KW-0418">Kinase</keyword>
<dbReference type="SUPFAM" id="SSF55874">
    <property type="entry name" value="ATPase domain of HSP90 chaperone/DNA topoisomerase II/histidine kinase"/>
    <property type="match status" value="1"/>
</dbReference>
<dbReference type="InterPro" id="IPR003594">
    <property type="entry name" value="HATPase_dom"/>
</dbReference>
<keyword evidence="5" id="KW-0808">Transferase</keyword>
<evidence type="ECO:0000256" key="2">
    <source>
        <dbReference type="ARBA" id="ARBA00004651"/>
    </source>
</evidence>
<sequence>MFRKTKTRLTLLNASVMFLILALLGSSMYVYLRTAIIGQIDHALQTRAAEYTFQRPQTAVLFSEGVAAGIASIGTFNVTSRAYERSINTIVWDEELTPLTTLIPERYPVQLVEKLKRSIHLTDQFNIRHDGLVYRVMNIKITEDNAKALSYISIMDHDGYIQLISDISTETGMLNVVMGLIVIGIVFGGGLSIFAGLYLAERALVPIRLSWEKQQQFVADASHELRTPLAVLHTHTELLLRHPDHTIEQDSREISTILNEIRRMKKMVNGLLTLSQTDADKLELHMKPVLLGRLSEQVLKQVMPLASLKDIDLSWQVKPDIVVHGDEERLQQLLMIVLDNAIKYTPINGTVHLTCKASSGYAALTVTDNGNGVDAVDLPYIFDRFYRGDKGRTRTEGGAGLGLSIAKWIVTRHNGRIEASSVQYQGTKITIALPAL</sequence>
<dbReference type="FunFam" id="3.30.565.10:FF:000006">
    <property type="entry name" value="Sensor histidine kinase WalK"/>
    <property type="match status" value="1"/>
</dbReference>
<keyword evidence="6" id="KW-0547">Nucleotide-binding</keyword>
<dbReference type="Pfam" id="PF02518">
    <property type="entry name" value="HATPase_c"/>
    <property type="match status" value="1"/>
</dbReference>
<dbReference type="PROSITE" id="PS50109">
    <property type="entry name" value="HIS_KIN"/>
    <property type="match status" value="1"/>
</dbReference>
<feature type="transmembrane region" description="Helical" evidence="11">
    <location>
        <begin position="12"/>
        <end position="32"/>
    </location>
</feature>
<evidence type="ECO:0000259" key="12">
    <source>
        <dbReference type="PROSITE" id="PS50109"/>
    </source>
</evidence>
<keyword evidence="11" id="KW-1133">Transmembrane helix</keyword>
<dbReference type="InterPro" id="IPR050351">
    <property type="entry name" value="BphY/WalK/GraS-like"/>
</dbReference>
<dbReference type="SMART" id="SM00387">
    <property type="entry name" value="HATPase_c"/>
    <property type="match status" value="1"/>
</dbReference>
<dbReference type="Gene3D" id="3.30.565.10">
    <property type="entry name" value="Histidine kinase-like ATPase, C-terminal domain"/>
    <property type="match status" value="1"/>
</dbReference>
<dbReference type="Pfam" id="PF00512">
    <property type="entry name" value="HisKA"/>
    <property type="match status" value="1"/>
</dbReference>
<dbReference type="InterPro" id="IPR036097">
    <property type="entry name" value="HisK_dim/P_sf"/>
</dbReference>
<evidence type="ECO:0000313" key="14">
    <source>
        <dbReference type="Proteomes" id="UP000267798"/>
    </source>
</evidence>
<dbReference type="FunFam" id="1.10.287.130:FF:000001">
    <property type="entry name" value="Two-component sensor histidine kinase"/>
    <property type="match status" value="1"/>
</dbReference>
<dbReference type="GO" id="GO:0000155">
    <property type="term" value="F:phosphorelay sensor kinase activity"/>
    <property type="evidence" value="ECO:0007669"/>
    <property type="project" value="InterPro"/>
</dbReference>
<feature type="domain" description="Histidine kinase" evidence="12">
    <location>
        <begin position="220"/>
        <end position="436"/>
    </location>
</feature>
<organism evidence="13 14">
    <name type="scientific">Paenibacillus pinisoli</name>
    <dbReference type="NCBI Taxonomy" id="1276110"/>
    <lineage>
        <taxon>Bacteria</taxon>
        <taxon>Bacillati</taxon>
        <taxon>Bacillota</taxon>
        <taxon>Bacilli</taxon>
        <taxon>Bacillales</taxon>
        <taxon>Paenibacillaceae</taxon>
        <taxon>Paenibacillus</taxon>
    </lineage>
</organism>
<name>A0A3A6PIA6_9BACL</name>
<dbReference type="InterPro" id="IPR005467">
    <property type="entry name" value="His_kinase_dom"/>
</dbReference>
<evidence type="ECO:0000256" key="6">
    <source>
        <dbReference type="ARBA" id="ARBA00022741"/>
    </source>
</evidence>
<dbReference type="Proteomes" id="UP000267798">
    <property type="component" value="Unassembled WGS sequence"/>
</dbReference>
<evidence type="ECO:0000256" key="11">
    <source>
        <dbReference type="SAM" id="Phobius"/>
    </source>
</evidence>
<evidence type="ECO:0000256" key="10">
    <source>
        <dbReference type="ARBA" id="ARBA00023136"/>
    </source>
</evidence>
<feature type="transmembrane region" description="Helical" evidence="11">
    <location>
        <begin position="176"/>
        <end position="200"/>
    </location>
</feature>
<evidence type="ECO:0000256" key="7">
    <source>
        <dbReference type="ARBA" id="ARBA00022777"/>
    </source>
</evidence>
<evidence type="ECO:0000256" key="3">
    <source>
        <dbReference type="ARBA" id="ARBA00012438"/>
    </source>
</evidence>
<dbReference type="PRINTS" id="PR00344">
    <property type="entry name" value="BCTRLSENSOR"/>
</dbReference>
<dbReference type="GO" id="GO:0016036">
    <property type="term" value="P:cellular response to phosphate starvation"/>
    <property type="evidence" value="ECO:0007669"/>
    <property type="project" value="TreeGrafter"/>
</dbReference>